<sequence>MDAGNSPQHTAGETENLFPFGPPPVLSRPISYEGTRVIARNTVQRTLIGKLPKFRVVHNDPVTVALDYAKSGFRVPFICAANRFAPGERHDDQRDRPTYEEDFCGRSNLVDTLTRTGPGTYVPRLYPIPATGGIFSDRVVVYLGPRGDNYQKLDPIPDLPVVLVHPVRKPPVQGYGTKYQHQTDEEVMGEKIREALHICLHHNYDRIVIGDFGLGDGFHHPPQAVAEIWRELLLFNCHFRGRFESVDFAFIDPVQSTTKWFRDERHRRNEETRIGDSASTSRAGPPCSQPAPTDMAIFESVFDEKEIERVLQHAASIDSHLLLMNSHFRSFEA</sequence>
<name>M1W036_CLAP2</name>
<feature type="compositionally biased region" description="Basic and acidic residues" evidence="1">
    <location>
        <begin position="262"/>
        <end position="274"/>
    </location>
</feature>
<gene>
    <name evidence="2" type="ORF">CPUR_02455</name>
</gene>
<dbReference type="HOGENOM" id="CLU_024412_1_0_1"/>
<dbReference type="InterPro" id="IPR043472">
    <property type="entry name" value="Macro_dom-like"/>
</dbReference>
<dbReference type="OrthoDB" id="2440523at2759"/>
<protein>
    <recommendedName>
        <fullName evidence="4">Microbial-type PARG catalytic domain-containing protein</fullName>
    </recommendedName>
</protein>
<reference evidence="2 3" key="1">
    <citation type="journal article" date="2013" name="PLoS Genet.">
        <title>Plant-symbiotic fungi as chemical engineers: Multi-genome analysis of the Clavicipitaceae reveals dynamics of alkaloid loci.</title>
        <authorList>
            <person name="Schardl C.L."/>
            <person name="Young C.A."/>
            <person name="Hesse U."/>
            <person name="Amyotte S.G."/>
            <person name="Andreeva K."/>
            <person name="Calie P.J."/>
            <person name="Fleetwood D.J."/>
            <person name="Haws D.C."/>
            <person name="Moore N."/>
            <person name="Oeser B."/>
            <person name="Panaccione D.G."/>
            <person name="Schweri K.K."/>
            <person name="Voisey C.R."/>
            <person name="Farman M.L."/>
            <person name="Jaromczyk J.W."/>
            <person name="Roe B.A."/>
            <person name="O'Sullivan D.M."/>
            <person name="Scott B."/>
            <person name="Tudzynski P."/>
            <person name="An Z."/>
            <person name="Arnaoudova E.G."/>
            <person name="Bullock C.T."/>
            <person name="Charlton N.D."/>
            <person name="Chen L."/>
            <person name="Cox M."/>
            <person name="Dinkins R.D."/>
            <person name="Florea S."/>
            <person name="Glenn A.E."/>
            <person name="Gordon A."/>
            <person name="Gueldener U."/>
            <person name="Harris D.R."/>
            <person name="Hollin W."/>
            <person name="Jaromczyk J."/>
            <person name="Johnson R.D."/>
            <person name="Khan A.K."/>
            <person name="Leistner E."/>
            <person name="Leuchtmann A."/>
            <person name="Li C."/>
            <person name="Liu J."/>
            <person name="Liu J."/>
            <person name="Liu M."/>
            <person name="Mace W."/>
            <person name="Machado C."/>
            <person name="Nagabhyru P."/>
            <person name="Pan J."/>
            <person name="Schmid J."/>
            <person name="Sugawara K."/>
            <person name="Steiner U."/>
            <person name="Takach J.E."/>
            <person name="Tanaka E."/>
            <person name="Webb J.S."/>
            <person name="Wilson E.V."/>
            <person name="Wiseman J.L."/>
            <person name="Yoshida R."/>
            <person name="Zeng Z."/>
        </authorList>
    </citation>
    <scope>NUCLEOTIDE SEQUENCE [LARGE SCALE GENOMIC DNA]</scope>
    <source>
        <strain evidence="2 3">20.1</strain>
    </source>
</reference>
<dbReference type="AlphaFoldDB" id="M1W036"/>
<dbReference type="eggNOG" id="ENOG502S1YN">
    <property type="taxonomic scope" value="Eukaryota"/>
</dbReference>
<dbReference type="PANTHER" id="PTHR35596:SF2">
    <property type="entry name" value="MICROBIAL-TYPE PARG CATALYTIC DOMAIN-CONTAINING PROTEIN"/>
    <property type="match status" value="1"/>
</dbReference>
<evidence type="ECO:0000256" key="1">
    <source>
        <dbReference type="SAM" id="MobiDB-lite"/>
    </source>
</evidence>
<feature type="region of interest" description="Disordered" evidence="1">
    <location>
        <begin position="262"/>
        <end position="291"/>
    </location>
</feature>
<comment type="caution">
    <text evidence="2">The sequence shown here is derived from an EMBL/GenBank/DDBJ whole genome shotgun (WGS) entry which is preliminary data.</text>
</comment>
<dbReference type="VEuPathDB" id="FungiDB:CPUR_02455"/>
<keyword evidence="3" id="KW-1185">Reference proteome</keyword>
<dbReference type="Gene3D" id="3.40.220.10">
    <property type="entry name" value="Leucine Aminopeptidase, subunit E, domain 1"/>
    <property type="match status" value="1"/>
</dbReference>
<organism evidence="2 3">
    <name type="scientific">Claviceps purpurea (strain 20.1)</name>
    <name type="common">Ergot fungus</name>
    <name type="synonym">Sphacelia segetum</name>
    <dbReference type="NCBI Taxonomy" id="1111077"/>
    <lineage>
        <taxon>Eukaryota</taxon>
        <taxon>Fungi</taxon>
        <taxon>Dikarya</taxon>
        <taxon>Ascomycota</taxon>
        <taxon>Pezizomycotina</taxon>
        <taxon>Sordariomycetes</taxon>
        <taxon>Hypocreomycetidae</taxon>
        <taxon>Hypocreales</taxon>
        <taxon>Clavicipitaceae</taxon>
        <taxon>Claviceps</taxon>
    </lineage>
</organism>
<dbReference type="PANTHER" id="PTHR35596">
    <property type="entry name" value="DUF2263 DOMAIN-CONTAINING PROTEIN"/>
    <property type="match status" value="1"/>
</dbReference>
<dbReference type="Proteomes" id="UP000016801">
    <property type="component" value="Unassembled WGS sequence"/>
</dbReference>
<feature type="region of interest" description="Disordered" evidence="1">
    <location>
        <begin position="1"/>
        <end position="20"/>
    </location>
</feature>
<evidence type="ECO:0000313" key="3">
    <source>
        <dbReference type="Proteomes" id="UP000016801"/>
    </source>
</evidence>
<accession>M1W036</accession>
<evidence type="ECO:0000313" key="2">
    <source>
        <dbReference type="EMBL" id="CCE28766.1"/>
    </source>
</evidence>
<dbReference type="EMBL" id="CAGA01000010">
    <property type="protein sequence ID" value="CCE28766.1"/>
    <property type="molecule type" value="Genomic_DNA"/>
</dbReference>
<proteinExistence type="predicted"/>
<dbReference type="STRING" id="1111077.M1W036"/>
<feature type="compositionally biased region" description="Polar residues" evidence="1">
    <location>
        <begin position="1"/>
        <end position="13"/>
    </location>
</feature>
<evidence type="ECO:0008006" key="4">
    <source>
        <dbReference type="Google" id="ProtNLM"/>
    </source>
</evidence>